<dbReference type="AlphaFoldDB" id="A0A8J2K4A7"/>
<dbReference type="Proteomes" id="UP000708208">
    <property type="component" value="Unassembled WGS sequence"/>
</dbReference>
<dbReference type="EMBL" id="CAJVCH010221545">
    <property type="protein sequence ID" value="CAG7731937.1"/>
    <property type="molecule type" value="Genomic_DNA"/>
</dbReference>
<comment type="caution">
    <text evidence="1">The sequence shown here is derived from an EMBL/GenBank/DDBJ whole genome shotgun (WGS) entry which is preliminary data.</text>
</comment>
<proteinExistence type="predicted"/>
<gene>
    <name evidence="1" type="ORF">AFUS01_LOCUS20488</name>
</gene>
<keyword evidence="2" id="KW-1185">Reference proteome</keyword>
<sequence length="38" mass="4423">MVNVELEKSDDLHMHFPITIATVPFRIPNSNQQPVIQY</sequence>
<organism evidence="1 2">
    <name type="scientific">Allacma fusca</name>
    <dbReference type="NCBI Taxonomy" id="39272"/>
    <lineage>
        <taxon>Eukaryota</taxon>
        <taxon>Metazoa</taxon>
        <taxon>Ecdysozoa</taxon>
        <taxon>Arthropoda</taxon>
        <taxon>Hexapoda</taxon>
        <taxon>Collembola</taxon>
        <taxon>Symphypleona</taxon>
        <taxon>Sminthuridae</taxon>
        <taxon>Allacma</taxon>
    </lineage>
</organism>
<evidence type="ECO:0000313" key="1">
    <source>
        <dbReference type="EMBL" id="CAG7731937.1"/>
    </source>
</evidence>
<evidence type="ECO:0000313" key="2">
    <source>
        <dbReference type="Proteomes" id="UP000708208"/>
    </source>
</evidence>
<name>A0A8J2K4A7_9HEXA</name>
<dbReference type="OrthoDB" id="7785529at2759"/>
<feature type="non-terminal residue" evidence="1">
    <location>
        <position position="1"/>
    </location>
</feature>
<accession>A0A8J2K4A7</accession>
<reference evidence="1" key="1">
    <citation type="submission" date="2021-06" db="EMBL/GenBank/DDBJ databases">
        <authorList>
            <person name="Hodson N. C."/>
            <person name="Mongue J. A."/>
            <person name="Jaron S. K."/>
        </authorList>
    </citation>
    <scope>NUCLEOTIDE SEQUENCE</scope>
</reference>
<protein>
    <submittedName>
        <fullName evidence="1">Uncharacterized protein</fullName>
    </submittedName>
</protein>